<feature type="compositionally biased region" description="Low complexity" evidence="7">
    <location>
        <begin position="511"/>
        <end position="523"/>
    </location>
</feature>
<evidence type="ECO:0000256" key="7">
    <source>
        <dbReference type="SAM" id="MobiDB-lite"/>
    </source>
</evidence>
<feature type="region of interest" description="Disordered" evidence="7">
    <location>
        <begin position="505"/>
        <end position="534"/>
    </location>
</feature>
<dbReference type="Pfam" id="PF00400">
    <property type="entry name" value="WD40"/>
    <property type="match status" value="4"/>
</dbReference>
<dbReference type="AlphaFoldDB" id="A0A915EX44"/>
<keyword evidence="4" id="KW-0833">Ubl conjugation pathway</keyword>
<dbReference type="InterPro" id="IPR001680">
    <property type="entry name" value="WD40_rpt"/>
</dbReference>
<evidence type="ECO:0000256" key="2">
    <source>
        <dbReference type="ARBA" id="ARBA00022574"/>
    </source>
</evidence>
<comment type="pathway">
    <text evidence="1">Protein modification; protein ubiquitination.</text>
</comment>
<accession>A0A915EX44</accession>
<evidence type="ECO:0000313" key="9">
    <source>
        <dbReference type="WBParaSite" id="maker-E.canG7_contigs_3795-snap-gene-0.30-mRNA-1"/>
    </source>
</evidence>
<keyword evidence="3" id="KW-0677">Repeat</keyword>
<dbReference type="PANTHER" id="PTHR22852:SF0">
    <property type="entry name" value="DENTICLELESS PROTEIN HOMOLOG"/>
    <property type="match status" value="1"/>
</dbReference>
<dbReference type="SUPFAM" id="SSF50978">
    <property type="entry name" value="WD40 repeat-like"/>
    <property type="match status" value="1"/>
</dbReference>
<name>A0A915EX44_9CEST</name>
<dbReference type="GO" id="GO:0005634">
    <property type="term" value="C:nucleus"/>
    <property type="evidence" value="ECO:0007669"/>
    <property type="project" value="TreeGrafter"/>
</dbReference>
<feature type="repeat" description="WD" evidence="6">
    <location>
        <begin position="122"/>
        <end position="163"/>
    </location>
</feature>
<dbReference type="Proteomes" id="UP000887562">
    <property type="component" value="Unplaced"/>
</dbReference>
<dbReference type="Gene3D" id="2.130.10.10">
    <property type="entry name" value="YVTN repeat-like/Quinoprotein amine dehydrogenase"/>
    <property type="match status" value="3"/>
</dbReference>
<dbReference type="SMART" id="SM00320">
    <property type="entry name" value="WD40"/>
    <property type="match status" value="7"/>
</dbReference>
<reference evidence="9" key="1">
    <citation type="submission" date="2022-11" db="UniProtKB">
        <authorList>
            <consortium name="WormBaseParasite"/>
        </authorList>
    </citation>
    <scope>IDENTIFICATION</scope>
</reference>
<evidence type="ECO:0000256" key="6">
    <source>
        <dbReference type="PROSITE-ProRule" id="PRU00221"/>
    </source>
</evidence>
<protein>
    <submittedName>
        <fullName evidence="9">Denticleless protein</fullName>
    </submittedName>
</protein>
<dbReference type="GO" id="GO:0030674">
    <property type="term" value="F:protein-macromolecule adaptor activity"/>
    <property type="evidence" value="ECO:0007669"/>
    <property type="project" value="TreeGrafter"/>
</dbReference>
<feature type="region of interest" description="Disordered" evidence="7">
    <location>
        <begin position="653"/>
        <end position="677"/>
    </location>
</feature>
<dbReference type="GO" id="GO:0043161">
    <property type="term" value="P:proteasome-mediated ubiquitin-dependent protein catabolic process"/>
    <property type="evidence" value="ECO:0007669"/>
    <property type="project" value="TreeGrafter"/>
</dbReference>
<evidence type="ECO:0000256" key="5">
    <source>
        <dbReference type="ARBA" id="ARBA00038344"/>
    </source>
</evidence>
<evidence type="ECO:0000256" key="4">
    <source>
        <dbReference type="ARBA" id="ARBA00022786"/>
    </source>
</evidence>
<feature type="region of interest" description="Disordered" evidence="7">
    <location>
        <begin position="709"/>
        <end position="824"/>
    </location>
</feature>
<comment type="similarity">
    <text evidence="5">Belongs to the WD repeat cdt2 family.</text>
</comment>
<feature type="repeat" description="WD" evidence="6">
    <location>
        <begin position="164"/>
        <end position="206"/>
    </location>
</feature>
<dbReference type="InterPro" id="IPR015943">
    <property type="entry name" value="WD40/YVTN_repeat-like_dom_sf"/>
</dbReference>
<dbReference type="InterPro" id="IPR051865">
    <property type="entry name" value="WD-repeat_CDT2_adapter"/>
</dbReference>
<feature type="compositionally biased region" description="Polar residues" evidence="7">
    <location>
        <begin position="735"/>
        <end position="746"/>
    </location>
</feature>
<evidence type="ECO:0000256" key="3">
    <source>
        <dbReference type="ARBA" id="ARBA00022737"/>
    </source>
</evidence>
<dbReference type="InterPro" id="IPR019775">
    <property type="entry name" value="WD40_repeat_CS"/>
</dbReference>
<feature type="compositionally biased region" description="Low complexity" evidence="7">
    <location>
        <begin position="780"/>
        <end position="794"/>
    </location>
</feature>
<dbReference type="PROSITE" id="PS50294">
    <property type="entry name" value="WD_REPEATS_REGION"/>
    <property type="match status" value="2"/>
</dbReference>
<dbReference type="WBParaSite" id="maker-E.canG7_contigs_3795-snap-gene-0.30-mRNA-1">
    <property type="protein sequence ID" value="maker-E.canG7_contigs_3795-snap-gene-0.30-mRNA-1"/>
    <property type="gene ID" value="EcG7_05266"/>
</dbReference>
<sequence length="824" mass="90191">MVGSKPTESFFEKFETVGGDECGTYEITSLGIVLSEGKCIPLIGVSNFECHKNQAFHLHSCIDAASPPFDCDFSPRELETDLPVTQLLSPGAPSLLLVAKEDGLVHLFDTEQLGSESLLKYYGVHDNAIFSVKWVTHADQFLTASGDQTIKLIDSETGSVVSVYVGHTMSVRSLALSPEDHHIFASASRDGSVRLWDMRTQNSEGVGSSAHIQGCHLPSIESSSRRSRSKSRKSMTDSQSVTSVVFAREFELVSTGSTDGTIKIWDIRKITSLNKIQPQPITSLPYNGISRKQCGYSDLVLDSNRRRLYASCLDHAIYEYDLTSTSTRPALLYTGHLTGSFYIKLSLSPDDAYLACGSADSRAYIYRVGARTQRPFVLSGHTGEVSVPRWSFHDPTRLVTLSDTAQLFVWRMFPAREYTMPEAGQLRGLTECLSQPTVTAEHQRSLLVPVSTRSTAVVLATKSSPISSKSGGDALDSFSLLAKRRRQLNIRDFLMDLPQAGGVNGSNLIDNSGGSNNNTHSSTLSPPKSNTADAAPEMTLTSFVSGSQVIQPYPFPPSITTTAVAVATSSSSPTPSLSYKCNSDVNPPLCKLKSILRVCDSLVSSKVVINWLLERDHSRNMGNENEDKYEDEAVSPFLRPSHPILNYKSRAGWDEEDVENNPPSSSSASTDSHSHHRYLRRHCNHRYLGLSKSTGQEGMFSPLSDITKALSQPSRKRPMEVNDGVGKKIEDHESSLGSQSPTWSKHSTTTEASVSASSSSLSMGTGSPDGTPRRRRRTMVSKTSSTSTFSPSLPNRRRRRSTLRPAVVASGRNSIRNYFKPSED</sequence>
<feature type="repeat" description="WD" evidence="6">
    <location>
        <begin position="234"/>
        <end position="275"/>
    </location>
</feature>
<dbReference type="PROSITE" id="PS00678">
    <property type="entry name" value="WD_REPEATS_1"/>
    <property type="match status" value="1"/>
</dbReference>
<dbReference type="InterPro" id="IPR036322">
    <property type="entry name" value="WD40_repeat_dom_sf"/>
</dbReference>
<dbReference type="PROSITE" id="PS50082">
    <property type="entry name" value="WD_REPEATS_2"/>
    <property type="match status" value="3"/>
</dbReference>
<dbReference type="PANTHER" id="PTHR22852">
    <property type="entry name" value="LETHAL 2 DENTICLELESS PROTEIN RETINOIC ACID-REGULATED NUCLEAR MATRIX-ASSOCIATED PROTEIN"/>
    <property type="match status" value="1"/>
</dbReference>
<evidence type="ECO:0000256" key="1">
    <source>
        <dbReference type="ARBA" id="ARBA00004906"/>
    </source>
</evidence>
<proteinExistence type="inferred from homology"/>
<feature type="compositionally biased region" description="Basic and acidic residues" evidence="7">
    <location>
        <begin position="717"/>
        <end position="734"/>
    </location>
</feature>
<feature type="compositionally biased region" description="Low complexity" evidence="7">
    <location>
        <begin position="747"/>
        <end position="770"/>
    </location>
</feature>
<keyword evidence="8" id="KW-1185">Reference proteome</keyword>
<keyword evidence="2 6" id="KW-0853">WD repeat</keyword>
<evidence type="ECO:0000313" key="8">
    <source>
        <dbReference type="Proteomes" id="UP000887562"/>
    </source>
</evidence>
<organism evidence="8 9">
    <name type="scientific">Echinococcus canadensis</name>
    <dbReference type="NCBI Taxonomy" id="519352"/>
    <lineage>
        <taxon>Eukaryota</taxon>
        <taxon>Metazoa</taxon>
        <taxon>Spiralia</taxon>
        <taxon>Lophotrochozoa</taxon>
        <taxon>Platyhelminthes</taxon>
        <taxon>Cestoda</taxon>
        <taxon>Eucestoda</taxon>
        <taxon>Cyclophyllidea</taxon>
        <taxon>Taeniidae</taxon>
        <taxon>Echinococcus</taxon>
        <taxon>Echinococcus canadensis group</taxon>
    </lineage>
</organism>